<keyword evidence="1" id="KW-0547">Nucleotide-binding</keyword>
<dbReference type="GO" id="GO:0005525">
    <property type="term" value="F:GTP binding"/>
    <property type="evidence" value="ECO:0007669"/>
    <property type="project" value="UniProtKB-KW"/>
</dbReference>
<evidence type="ECO:0000259" key="4">
    <source>
        <dbReference type="PROSITE" id="PS51710"/>
    </source>
</evidence>
<dbReference type="PROSITE" id="PS51883">
    <property type="entry name" value="OBG"/>
    <property type="match status" value="1"/>
</dbReference>
<dbReference type="Gene3D" id="2.70.210.12">
    <property type="entry name" value="GTP1/OBG domain"/>
    <property type="match status" value="1"/>
</dbReference>
<sequence length="525" mass="58035">MRPIAEDEKQNGSGDKGQNFLDHLIVNIRGGKGGNGCAAFHREKFLPFGPPSGGNGGRGGDVYILPTPELTTLASVTKRARGENGGNGQGTWQNGKNGAPLVIRVPLGTIVRELPRNDPRRAKDEWEAEAEALEELDTPDKQAKMRDRRWVHYPRYSESNVERDAFKEAEQMLYKQERERRYARRKRELEQPIYLDLDKEMQSEDDSNVPLGLSKKEALGYLIASGGQGGIGNPHFHTQENRSPKFATRGHEGERITLSMELKLLADVGLVGMPNAGKSTLLRALTGGRAKTEVAGYTFTTLNPVVGVVRVAADGNFEGGLTEGMVHEETQIEMAQTEAKMEEGAFSDALTRNQQAHFALPERGYGTGHLFDVVEHFRFSIADNPGLISKASENVGLGHSFLRSMERSLALVYVVDFSGPAPWDEIAVLRDELEQYLPGMSKKARMVIANKADLLGGDGDDTSVEDAQLKLGRLEEFVEKELTIVDEEGNRRCLDVVPISAKFSQNLKQVVSLMQEYVTEARDDR</sequence>
<feature type="domain" description="Obg" evidence="5">
    <location>
        <begin position="18"/>
        <end position="265"/>
    </location>
</feature>
<dbReference type="InterPro" id="IPR036726">
    <property type="entry name" value="GTP1_OBG_dom_sf"/>
</dbReference>
<dbReference type="SUPFAM" id="SSF52540">
    <property type="entry name" value="P-loop containing nucleoside triphosphate hydrolases"/>
    <property type="match status" value="1"/>
</dbReference>
<proteinExistence type="predicted"/>
<feature type="region of interest" description="Disordered" evidence="3">
    <location>
        <begin position="230"/>
        <end position="251"/>
    </location>
</feature>
<evidence type="ECO:0000256" key="1">
    <source>
        <dbReference type="ARBA" id="ARBA00022741"/>
    </source>
</evidence>
<feature type="domain" description="OBG-type G" evidence="4">
    <location>
        <begin position="266"/>
        <end position="519"/>
    </location>
</feature>
<dbReference type="InterPro" id="IPR031167">
    <property type="entry name" value="G_OBG"/>
</dbReference>
<evidence type="ECO:0000313" key="6">
    <source>
        <dbReference type="EMBL" id="KAF5385716.1"/>
    </source>
</evidence>
<reference evidence="6 7" key="1">
    <citation type="journal article" date="2020" name="ISME J.">
        <title>Uncovering the hidden diversity of litter-decomposition mechanisms in mushroom-forming fungi.</title>
        <authorList>
            <person name="Floudas D."/>
            <person name="Bentzer J."/>
            <person name="Ahren D."/>
            <person name="Johansson T."/>
            <person name="Persson P."/>
            <person name="Tunlid A."/>
        </authorList>
    </citation>
    <scope>NUCLEOTIDE SEQUENCE [LARGE SCALE GENOMIC DNA]</scope>
    <source>
        <strain evidence="6 7">CBS 406.79</strain>
    </source>
</reference>
<evidence type="ECO:0000256" key="3">
    <source>
        <dbReference type="SAM" id="MobiDB-lite"/>
    </source>
</evidence>
<dbReference type="InterPro" id="IPR027417">
    <property type="entry name" value="P-loop_NTPase"/>
</dbReference>
<dbReference type="Pfam" id="PF01018">
    <property type="entry name" value="GTP1_OBG"/>
    <property type="match status" value="2"/>
</dbReference>
<evidence type="ECO:0000313" key="7">
    <source>
        <dbReference type="Proteomes" id="UP000518752"/>
    </source>
</evidence>
<dbReference type="InterPro" id="IPR006073">
    <property type="entry name" value="GTP-bd"/>
</dbReference>
<dbReference type="EMBL" id="JAACJN010000038">
    <property type="protein sequence ID" value="KAF5385716.1"/>
    <property type="molecule type" value="Genomic_DNA"/>
</dbReference>
<dbReference type="OrthoDB" id="347018at2759"/>
<dbReference type="PANTHER" id="PTHR11702">
    <property type="entry name" value="DEVELOPMENTALLY REGULATED GTP-BINDING PROTEIN-RELATED"/>
    <property type="match status" value="1"/>
</dbReference>
<keyword evidence="7" id="KW-1185">Reference proteome</keyword>
<organism evidence="6 7">
    <name type="scientific">Collybiopsis confluens</name>
    <dbReference type="NCBI Taxonomy" id="2823264"/>
    <lineage>
        <taxon>Eukaryota</taxon>
        <taxon>Fungi</taxon>
        <taxon>Dikarya</taxon>
        <taxon>Basidiomycota</taxon>
        <taxon>Agaricomycotina</taxon>
        <taxon>Agaricomycetes</taxon>
        <taxon>Agaricomycetidae</taxon>
        <taxon>Agaricales</taxon>
        <taxon>Marasmiineae</taxon>
        <taxon>Omphalotaceae</taxon>
        <taxon>Collybiopsis</taxon>
    </lineage>
</organism>
<dbReference type="PROSITE" id="PS51710">
    <property type="entry name" value="G_OBG"/>
    <property type="match status" value="1"/>
</dbReference>
<gene>
    <name evidence="6" type="ORF">D9757_005485</name>
</gene>
<evidence type="ECO:0000256" key="2">
    <source>
        <dbReference type="ARBA" id="ARBA00023134"/>
    </source>
</evidence>
<dbReference type="InterPro" id="IPR006169">
    <property type="entry name" value="GTP1_OBG_dom"/>
</dbReference>
<protein>
    <recommendedName>
        <fullName evidence="8">GTPase Obg</fullName>
    </recommendedName>
</protein>
<dbReference type="Proteomes" id="UP000518752">
    <property type="component" value="Unassembled WGS sequence"/>
</dbReference>
<evidence type="ECO:0008006" key="8">
    <source>
        <dbReference type="Google" id="ProtNLM"/>
    </source>
</evidence>
<dbReference type="AlphaFoldDB" id="A0A8H5M9R2"/>
<name>A0A8H5M9R2_9AGAR</name>
<dbReference type="PANTHER" id="PTHR11702:SF31">
    <property type="entry name" value="MITOCHONDRIAL RIBOSOME-ASSOCIATED GTPASE 2"/>
    <property type="match status" value="1"/>
</dbReference>
<dbReference type="SUPFAM" id="SSF82051">
    <property type="entry name" value="Obg GTP-binding protein N-terminal domain"/>
    <property type="match status" value="1"/>
</dbReference>
<dbReference type="GO" id="GO:0005739">
    <property type="term" value="C:mitochondrion"/>
    <property type="evidence" value="ECO:0007669"/>
    <property type="project" value="TreeGrafter"/>
</dbReference>
<accession>A0A8H5M9R2</accession>
<dbReference type="CDD" id="cd01898">
    <property type="entry name" value="Obg"/>
    <property type="match status" value="1"/>
</dbReference>
<dbReference type="InterPro" id="IPR045086">
    <property type="entry name" value="OBG_GTPase"/>
</dbReference>
<dbReference type="Gene3D" id="3.40.50.300">
    <property type="entry name" value="P-loop containing nucleotide triphosphate hydrolases"/>
    <property type="match status" value="1"/>
</dbReference>
<comment type="caution">
    <text evidence="6">The sequence shown here is derived from an EMBL/GenBank/DDBJ whole genome shotgun (WGS) entry which is preliminary data.</text>
</comment>
<feature type="compositionally biased region" description="Basic and acidic residues" evidence="3">
    <location>
        <begin position="237"/>
        <end position="251"/>
    </location>
</feature>
<evidence type="ECO:0000259" key="5">
    <source>
        <dbReference type="PROSITE" id="PS51883"/>
    </source>
</evidence>
<dbReference type="GO" id="GO:0042254">
    <property type="term" value="P:ribosome biogenesis"/>
    <property type="evidence" value="ECO:0007669"/>
    <property type="project" value="UniProtKB-UniRule"/>
</dbReference>
<keyword evidence="2" id="KW-0342">GTP-binding</keyword>
<dbReference type="Pfam" id="PF01926">
    <property type="entry name" value="MMR_HSR1"/>
    <property type="match status" value="1"/>
</dbReference>
<dbReference type="GO" id="GO:0003924">
    <property type="term" value="F:GTPase activity"/>
    <property type="evidence" value="ECO:0007669"/>
    <property type="project" value="InterPro"/>
</dbReference>